<protein>
    <submittedName>
        <fullName evidence="2">Uncharacterized protein</fullName>
    </submittedName>
</protein>
<keyword evidence="3" id="KW-1185">Reference proteome</keyword>
<comment type="caution">
    <text evidence="2">The sequence shown here is derived from an EMBL/GenBank/DDBJ whole genome shotgun (WGS) entry which is preliminary data.</text>
</comment>
<dbReference type="Gene3D" id="1.25.10.20">
    <property type="entry name" value="Vitellinogen, superhelical"/>
    <property type="match status" value="1"/>
</dbReference>
<gene>
    <name evidence="2" type="ORF">EVAR_58446_1</name>
</gene>
<dbReference type="SUPFAM" id="SSF48431">
    <property type="entry name" value="Lipovitellin-phosvitin complex, superhelical domain"/>
    <property type="match status" value="1"/>
</dbReference>
<dbReference type="EMBL" id="BGZK01001598">
    <property type="protein sequence ID" value="GBP82999.1"/>
    <property type="molecule type" value="Genomic_DNA"/>
</dbReference>
<organism evidence="2 3">
    <name type="scientific">Eumeta variegata</name>
    <name type="common">Bagworm moth</name>
    <name type="synonym">Eumeta japonica</name>
    <dbReference type="NCBI Taxonomy" id="151549"/>
    <lineage>
        <taxon>Eukaryota</taxon>
        <taxon>Metazoa</taxon>
        <taxon>Ecdysozoa</taxon>
        <taxon>Arthropoda</taxon>
        <taxon>Hexapoda</taxon>
        <taxon>Insecta</taxon>
        <taxon>Pterygota</taxon>
        <taxon>Neoptera</taxon>
        <taxon>Endopterygota</taxon>
        <taxon>Lepidoptera</taxon>
        <taxon>Glossata</taxon>
        <taxon>Ditrysia</taxon>
        <taxon>Tineoidea</taxon>
        <taxon>Psychidae</taxon>
        <taxon>Oiketicinae</taxon>
        <taxon>Eumeta</taxon>
    </lineage>
</organism>
<evidence type="ECO:0000313" key="2">
    <source>
        <dbReference type="EMBL" id="GBP82999.1"/>
    </source>
</evidence>
<dbReference type="OrthoDB" id="5956066at2759"/>
<feature type="region of interest" description="Disordered" evidence="1">
    <location>
        <begin position="376"/>
        <end position="401"/>
    </location>
</feature>
<dbReference type="AlphaFoldDB" id="A0A4C1Z7W7"/>
<evidence type="ECO:0000313" key="3">
    <source>
        <dbReference type="Proteomes" id="UP000299102"/>
    </source>
</evidence>
<dbReference type="Proteomes" id="UP000299102">
    <property type="component" value="Unassembled WGS sequence"/>
</dbReference>
<name>A0A4C1Z7W7_EUMVA</name>
<feature type="compositionally biased region" description="Polar residues" evidence="1">
    <location>
        <begin position="390"/>
        <end position="401"/>
    </location>
</feature>
<proteinExistence type="predicted"/>
<evidence type="ECO:0000256" key="1">
    <source>
        <dbReference type="SAM" id="MobiDB-lite"/>
    </source>
</evidence>
<reference evidence="2 3" key="1">
    <citation type="journal article" date="2019" name="Commun. Biol.">
        <title>The bagworm genome reveals a unique fibroin gene that provides high tensile strength.</title>
        <authorList>
            <person name="Kono N."/>
            <person name="Nakamura H."/>
            <person name="Ohtoshi R."/>
            <person name="Tomita M."/>
            <person name="Numata K."/>
            <person name="Arakawa K."/>
        </authorList>
    </citation>
    <scope>NUCLEOTIDE SEQUENCE [LARGE SCALE GENOMIC DNA]</scope>
</reference>
<accession>A0A4C1Z7W7</accession>
<sequence>MSLQVKCSHSLGCVGDYAKPFVVDVVIESATEVVSNPHCASVGGLWPKEIMSQLDYDSLLKLYEDLAVGTSYETETSRNIFFEMLPHLKSSASALLVKYLVIESKLEHEMKMFTFFFQQSIEDTTLLSLIRKLPFNVANYSEDLLTQMEAFTILAQDFKKDIRYACILSYATLAHYTYTNGGCSADYFGNIVTKYFKMYTGGLPGYQDRLIWLQGLSNLQVGPVHNYLAPKIMNSSTNLHERFLGLWAMISNVAADPSLEAFFCLINALDDEESGVLIVRVEENGESSACARGKRMEQKEVVPAYLKVVRTWRNYRAGRGWQNATGPPPKGAPAQEAASSEIFFLTLYLSSKNASGQCSKSEELDLIKSIPELPDAAPDTSVYSDPEQLEQGTSKNQSEPYFSVNNIASSPYVTDKALRGYREKADSNDPSSLGNFLSSIVELLGKYDPILQELLSKPKGQKT</sequence>
<dbReference type="STRING" id="151549.A0A4C1Z7W7"/>
<dbReference type="InterPro" id="IPR011030">
    <property type="entry name" value="Lipovitellin_superhlx_dom"/>
</dbReference>